<proteinExistence type="predicted"/>
<keyword evidence="3 9" id="KW-0808">Transferase</keyword>
<dbReference type="GO" id="GO:0009103">
    <property type="term" value="P:lipopolysaccharide biosynthetic process"/>
    <property type="evidence" value="ECO:0007669"/>
    <property type="project" value="TreeGrafter"/>
</dbReference>
<dbReference type="RefSeq" id="WP_142789910.1">
    <property type="nucleotide sequence ID" value="NZ_VJMZ01000001.1"/>
</dbReference>
<dbReference type="EMBL" id="VJMZ01000001">
    <property type="protein sequence ID" value="TRM10630.1"/>
    <property type="molecule type" value="Genomic_DNA"/>
</dbReference>
<keyword evidence="2" id="KW-1003">Cell membrane</keyword>
<comment type="subcellular location">
    <subcellularLocation>
        <location evidence="1">Cell membrane</location>
        <topology evidence="1">Multi-pass membrane protein</topology>
    </subcellularLocation>
</comment>
<feature type="transmembrane region" description="Helical" evidence="8">
    <location>
        <begin position="290"/>
        <end position="312"/>
    </location>
</feature>
<keyword evidence="4 8" id="KW-0812">Transmembrane</keyword>
<feature type="transmembrane region" description="Helical" evidence="8">
    <location>
        <begin position="161"/>
        <end position="179"/>
    </location>
</feature>
<evidence type="ECO:0000256" key="1">
    <source>
        <dbReference type="ARBA" id="ARBA00004651"/>
    </source>
</evidence>
<dbReference type="AlphaFoldDB" id="A0A549YFG0"/>
<keyword evidence="6 8" id="KW-0472">Membrane</keyword>
<dbReference type="PANTHER" id="PTHR22926:SF3">
    <property type="entry name" value="UNDECAPRENYL-PHOSPHATE ALPHA-N-ACETYLGLUCOSAMINYL 1-PHOSPHATE TRANSFERASE"/>
    <property type="match status" value="1"/>
</dbReference>
<sequence length="355" mass="37975">MMNVIVLVAAFVVSLAVSFFSTPLVKRLAISLGAVDKPDQQRKTHKGIKTSMGGLAILIGAVAGLLIIRPEHPQLAAILLGGVIMMATGMLDDLLELKPIMKLLGQVLAAITVVASGLLIDKITLPFFGIIYFGDMNSVAITIIWILAVTNAINLIDGLDGLAAGVSTIALISIFIMAIADERLIVVYLTLVLIGSCIGFLFHNFYPATIFMGDTGALFLGYAIAVVSILGLFKNIAFFSFIIPIVVIAVPMFDTIFAIVRRLMNKQSIGMADKGHIHYRLMAMGYSHRTSVLIIYGFSIFFGIMAIVFNGATLKASVLILGAVLLGIQIIAELAGVVKKGQQPLLNSIRSLLTK</sequence>
<dbReference type="InterPro" id="IPR000715">
    <property type="entry name" value="Glycosyl_transferase_4"/>
</dbReference>
<protein>
    <submittedName>
        <fullName evidence="9">Undecaprenyl/decaprenyl-phosphate alpha-N-acetylglucosaminyl 1-phosphate transferase</fullName>
    </submittedName>
</protein>
<evidence type="ECO:0000256" key="5">
    <source>
        <dbReference type="ARBA" id="ARBA00022989"/>
    </source>
</evidence>
<comment type="caution">
    <text evidence="9">The sequence shown here is derived from an EMBL/GenBank/DDBJ whole genome shotgun (WGS) entry which is preliminary data.</text>
</comment>
<evidence type="ECO:0000256" key="2">
    <source>
        <dbReference type="ARBA" id="ARBA00022475"/>
    </source>
</evidence>
<dbReference type="InterPro" id="IPR018480">
    <property type="entry name" value="PNAcMuramoyl-5peptid_Trfase_CS"/>
</dbReference>
<keyword evidence="7" id="KW-0460">Magnesium</keyword>
<feature type="transmembrane region" description="Helical" evidence="8">
    <location>
        <begin position="215"/>
        <end position="233"/>
    </location>
</feature>
<dbReference type="GO" id="GO:0046872">
    <property type="term" value="F:metal ion binding"/>
    <property type="evidence" value="ECO:0007669"/>
    <property type="project" value="UniProtKB-KW"/>
</dbReference>
<keyword evidence="10" id="KW-1185">Reference proteome</keyword>
<dbReference type="Proteomes" id="UP000319280">
    <property type="component" value="Unassembled WGS sequence"/>
</dbReference>
<feature type="transmembrane region" description="Helical" evidence="8">
    <location>
        <begin position="74"/>
        <end position="91"/>
    </location>
</feature>
<evidence type="ECO:0000256" key="8">
    <source>
        <dbReference type="SAM" id="Phobius"/>
    </source>
</evidence>
<organism evidence="9 10">
    <name type="scientific">Lentibacillus cibarius</name>
    <dbReference type="NCBI Taxonomy" id="2583219"/>
    <lineage>
        <taxon>Bacteria</taxon>
        <taxon>Bacillati</taxon>
        <taxon>Bacillota</taxon>
        <taxon>Bacilli</taxon>
        <taxon>Bacillales</taxon>
        <taxon>Bacillaceae</taxon>
        <taxon>Lentibacillus</taxon>
    </lineage>
</organism>
<feature type="transmembrane region" description="Helical" evidence="8">
    <location>
        <begin position="50"/>
        <end position="68"/>
    </location>
</feature>
<feature type="binding site" evidence="7">
    <location>
        <position position="214"/>
    </location>
    <ligand>
        <name>Mg(2+)</name>
        <dbReference type="ChEBI" id="CHEBI:18420"/>
    </ligand>
</feature>
<reference evidence="9 10" key="1">
    <citation type="submission" date="2019-07" db="EMBL/GenBank/DDBJ databases">
        <title>Genomic analysis of Lentibacillus sp. NKC851-2.</title>
        <authorList>
            <person name="Oh Y.J."/>
        </authorList>
    </citation>
    <scope>NUCLEOTIDE SEQUENCE [LARGE SCALE GENOMIC DNA]</scope>
    <source>
        <strain evidence="9 10">NKC851-2</strain>
    </source>
</reference>
<name>A0A549YFG0_9BACI</name>
<feature type="transmembrane region" description="Helical" evidence="8">
    <location>
        <begin position="239"/>
        <end position="260"/>
    </location>
</feature>
<feature type="transmembrane region" description="Helical" evidence="8">
    <location>
        <begin position="6"/>
        <end position="29"/>
    </location>
</feature>
<accession>A0A549YFG0</accession>
<dbReference type="PANTHER" id="PTHR22926">
    <property type="entry name" value="PHOSPHO-N-ACETYLMURAMOYL-PENTAPEPTIDE-TRANSFERASE"/>
    <property type="match status" value="1"/>
</dbReference>
<dbReference type="GO" id="GO:0044038">
    <property type="term" value="P:cell wall macromolecule biosynthetic process"/>
    <property type="evidence" value="ECO:0007669"/>
    <property type="project" value="TreeGrafter"/>
</dbReference>
<dbReference type="GO" id="GO:0005886">
    <property type="term" value="C:plasma membrane"/>
    <property type="evidence" value="ECO:0007669"/>
    <property type="project" value="UniProtKB-SubCell"/>
</dbReference>
<dbReference type="Pfam" id="PF00953">
    <property type="entry name" value="Glycos_transf_4"/>
    <property type="match status" value="1"/>
</dbReference>
<feature type="transmembrane region" description="Helical" evidence="8">
    <location>
        <begin position="185"/>
        <end position="203"/>
    </location>
</feature>
<feature type="transmembrane region" description="Helical" evidence="8">
    <location>
        <begin position="103"/>
        <end position="120"/>
    </location>
</feature>
<evidence type="ECO:0000256" key="7">
    <source>
        <dbReference type="PIRSR" id="PIRSR600715-1"/>
    </source>
</evidence>
<gene>
    <name evidence="9" type="ORF">FH966_02220</name>
</gene>
<dbReference type="CDD" id="cd06853">
    <property type="entry name" value="GT_WecA_like"/>
    <property type="match status" value="1"/>
</dbReference>
<feature type="transmembrane region" description="Helical" evidence="8">
    <location>
        <begin position="318"/>
        <end position="338"/>
    </location>
</feature>
<feature type="transmembrane region" description="Helical" evidence="8">
    <location>
        <begin position="126"/>
        <end position="149"/>
    </location>
</feature>
<feature type="binding site" evidence="7">
    <location>
        <position position="154"/>
    </location>
    <ligand>
        <name>Mg(2+)</name>
        <dbReference type="ChEBI" id="CHEBI:18420"/>
    </ligand>
</feature>
<keyword evidence="7" id="KW-0479">Metal-binding</keyword>
<dbReference type="GO" id="GO:0016780">
    <property type="term" value="F:phosphotransferase activity, for other substituted phosphate groups"/>
    <property type="evidence" value="ECO:0007669"/>
    <property type="project" value="InterPro"/>
</dbReference>
<keyword evidence="5 8" id="KW-1133">Transmembrane helix</keyword>
<evidence type="ECO:0000256" key="4">
    <source>
        <dbReference type="ARBA" id="ARBA00022692"/>
    </source>
</evidence>
<evidence type="ECO:0000256" key="6">
    <source>
        <dbReference type="ARBA" id="ARBA00023136"/>
    </source>
</evidence>
<evidence type="ECO:0000313" key="10">
    <source>
        <dbReference type="Proteomes" id="UP000319280"/>
    </source>
</evidence>
<evidence type="ECO:0000256" key="3">
    <source>
        <dbReference type="ARBA" id="ARBA00022679"/>
    </source>
</evidence>
<comment type="cofactor">
    <cofactor evidence="7">
        <name>Mg(2+)</name>
        <dbReference type="ChEBI" id="CHEBI:18420"/>
    </cofactor>
</comment>
<dbReference type="GO" id="GO:0071555">
    <property type="term" value="P:cell wall organization"/>
    <property type="evidence" value="ECO:0007669"/>
    <property type="project" value="TreeGrafter"/>
</dbReference>
<evidence type="ECO:0000313" key="9">
    <source>
        <dbReference type="EMBL" id="TRM10630.1"/>
    </source>
</evidence>
<dbReference type="PROSITE" id="PS01348">
    <property type="entry name" value="MRAY_2"/>
    <property type="match status" value="1"/>
</dbReference>